<reference evidence="1 2" key="2">
    <citation type="submission" date="2018-11" db="EMBL/GenBank/DDBJ databases">
        <authorList>
            <consortium name="Pathogen Informatics"/>
        </authorList>
    </citation>
    <scope>NUCLEOTIDE SEQUENCE [LARGE SCALE GENOMIC DNA]</scope>
    <source>
        <strain evidence="1 2">Costa Rica</strain>
    </source>
</reference>
<organism evidence="3">
    <name type="scientific">Angiostrongylus costaricensis</name>
    <name type="common">Nematode worm</name>
    <dbReference type="NCBI Taxonomy" id="334426"/>
    <lineage>
        <taxon>Eukaryota</taxon>
        <taxon>Metazoa</taxon>
        <taxon>Ecdysozoa</taxon>
        <taxon>Nematoda</taxon>
        <taxon>Chromadorea</taxon>
        <taxon>Rhabditida</taxon>
        <taxon>Rhabditina</taxon>
        <taxon>Rhabditomorpha</taxon>
        <taxon>Strongyloidea</taxon>
        <taxon>Metastrongylidae</taxon>
        <taxon>Angiostrongylus</taxon>
    </lineage>
</organism>
<evidence type="ECO:0000313" key="2">
    <source>
        <dbReference type="Proteomes" id="UP000267027"/>
    </source>
</evidence>
<dbReference type="WBParaSite" id="ACOC_0000586801-mRNA-1">
    <property type="protein sequence ID" value="ACOC_0000586801-mRNA-1"/>
    <property type="gene ID" value="ACOC_0000586801"/>
</dbReference>
<dbReference type="Proteomes" id="UP000267027">
    <property type="component" value="Unassembled WGS sequence"/>
</dbReference>
<sequence length="69" mass="7827">MYGADATRGDAKAETDGWRCTCAMQACKRREFETDLSELSIWLREQLVPFTVLFGLAFHMSSSSDEVEM</sequence>
<reference evidence="3" key="1">
    <citation type="submission" date="2017-02" db="UniProtKB">
        <authorList>
            <consortium name="WormBaseParasite"/>
        </authorList>
    </citation>
    <scope>IDENTIFICATION</scope>
</reference>
<accession>A0A0R3PM21</accession>
<keyword evidence="2" id="KW-1185">Reference proteome</keyword>
<evidence type="ECO:0000313" key="1">
    <source>
        <dbReference type="EMBL" id="VDM57454.1"/>
    </source>
</evidence>
<proteinExistence type="predicted"/>
<dbReference type="EMBL" id="UYYA01003900">
    <property type="protein sequence ID" value="VDM57454.1"/>
    <property type="molecule type" value="Genomic_DNA"/>
</dbReference>
<gene>
    <name evidence="1" type="ORF">ACOC_LOCUS5869</name>
</gene>
<name>A0A0R3PM21_ANGCS</name>
<dbReference type="AlphaFoldDB" id="A0A0R3PM21"/>
<evidence type="ECO:0000313" key="3">
    <source>
        <dbReference type="WBParaSite" id="ACOC_0000586801-mRNA-1"/>
    </source>
</evidence>
<protein>
    <submittedName>
        <fullName evidence="1 3">Uncharacterized protein</fullName>
    </submittedName>
</protein>